<feature type="domain" description="AMP-dependent synthetase/ligase" evidence="7">
    <location>
        <begin position="3"/>
        <end position="159"/>
    </location>
</feature>
<comment type="catalytic activity">
    <reaction evidence="6">
        <text>a medium-chain fatty acid + ATP + CoA = a medium-chain fatty acyl-CoA + AMP + diphosphate</text>
        <dbReference type="Rhea" id="RHEA:48340"/>
        <dbReference type="ChEBI" id="CHEBI:30616"/>
        <dbReference type="ChEBI" id="CHEBI:33019"/>
        <dbReference type="ChEBI" id="CHEBI:57287"/>
        <dbReference type="ChEBI" id="CHEBI:59558"/>
        <dbReference type="ChEBI" id="CHEBI:90546"/>
        <dbReference type="ChEBI" id="CHEBI:456215"/>
        <dbReference type="EC" id="6.2.1.2"/>
    </reaction>
</comment>
<dbReference type="GO" id="GO:0006631">
    <property type="term" value="P:fatty acid metabolic process"/>
    <property type="evidence" value="ECO:0007669"/>
    <property type="project" value="TreeGrafter"/>
</dbReference>
<dbReference type="Pfam" id="PF00501">
    <property type="entry name" value="AMP-binding"/>
    <property type="match status" value="1"/>
</dbReference>
<dbReference type="PANTHER" id="PTHR43201">
    <property type="entry name" value="ACYL-COA SYNTHETASE"/>
    <property type="match status" value="1"/>
</dbReference>
<dbReference type="AlphaFoldDB" id="A0A815KTC5"/>
<evidence type="ECO:0000256" key="5">
    <source>
        <dbReference type="ARBA" id="ARBA00047319"/>
    </source>
</evidence>
<dbReference type="GO" id="GO:0031956">
    <property type="term" value="F:medium-chain fatty acid-CoA ligase activity"/>
    <property type="evidence" value="ECO:0007669"/>
    <property type="project" value="UniProtKB-EC"/>
</dbReference>
<evidence type="ECO:0000256" key="3">
    <source>
        <dbReference type="ARBA" id="ARBA00037247"/>
    </source>
</evidence>
<gene>
    <name evidence="9" type="ORF">GPM918_LOCUS33122</name>
    <name evidence="10" type="ORF">SRO942_LOCUS33802</name>
</gene>
<dbReference type="PANTHER" id="PTHR43201:SF5">
    <property type="entry name" value="MEDIUM-CHAIN ACYL-COA LIGASE ACSF2, MITOCHONDRIAL"/>
    <property type="match status" value="1"/>
</dbReference>
<dbReference type="Proteomes" id="UP000681722">
    <property type="component" value="Unassembled WGS sequence"/>
</dbReference>
<comment type="function">
    <text evidence="3">Acyl-CoA synthases catalyze the initial reaction in fatty acid metabolism, by forming a thioester with CoA. Has some preference toward medium-chain substrates. Plays a role in adipocyte differentiation.</text>
</comment>
<evidence type="ECO:0000256" key="2">
    <source>
        <dbReference type="ARBA" id="ARBA00022598"/>
    </source>
</evidence>
<comment type="similarity">
    <text evidence="1">Belongs to the ATP-dependent AMP-binding enzyme family.</text>
</comment>
<dbReference type="Gene3D" id="2.30.38.10">
    <property type="entry name" value="Luciferase, Domain 3"/>
    <property type="match status" value="1"/>
</dbReference>
<evidence type="ECO:0000313" key="9">
    <source>
        <dbReference type="EMBL" id="CAF1397948.1"/>
    </source>
</evidence>
<evidence type="ECO:0000259" key="8">
    <source>
        <dbReference type="Pfam" id="PF13193"/>
    </source>
</evidence>
<dbReference type="Gene3D" id="3.40.50.980">
    <property type="match status" value="1"/>
</dbReference>
<proteinExistence type="inferred from homology"/>
<dbReference type="InterPro" id="IPR025110">
    <property type="entry name" value="AMP-bd_C"/>
</dbReference>
<evidence type="ECO:0000256" key="1">
    <source>
        <dbReference type="ARBA" id="ARBA00006432"/>
    </source>
</evidence>
<dbReference type="Proteomes" id="UP000663829">
    <property type="component" value="Unassembled WGS sequence"/>
</dbReference>
<sequence>MILGNLACTVTGACIVIPCEIFDAEQVMKCVEQEKCSSLYGVPTMFIAELDHVNFVKYNFSSLRTGIMAGSICSTELIKSVQSKMNIKELAVCYGMTETSPVSTQTLPNDSLENRVTTVGKVQDHVEIKIINIHSNETVQRGQIGEFCLQGYHVMIGYWNNKVETEKIIDNEGWLHSGDLAIMNDDGYIKIVGRINDMIVRGGENIYPKEIEELLCKHPAISDVYVIGIPDRKYGEQVMAWVKLKSNITEVNEEALHDFCKNQISHYKIPQYWKFVQAFPVTVTGKIRKVEMREIAIQELNLKLKKP</sequence>
<evidence type="ECO:0000256" key="6">
    <source>
        <dbReference type="ARBA" id="ARBA00048277"/>
    </source>
</evidence>
<protein>
    <recommendedName>
        <fullName evidence="4">Medium-chain acyl-CoA ligase ACSF2, mitochondrial</fullName>
    </recommendedName>
</protein>
<evidence type="ECO:0000313" key="11">
    <source>
        <dbReference type="Proteomes" id="UP000663829"/>
    </source>
</evidence>
<organism evidence="9 11">
    <name type="scientific">Didymodactylos carnosus</name>
    <dbReference type="NCBI Taxonomy" id="1234261"/>
    <lineage>
        <taxon>Eukaryota</taxon>
        <taxon>Metazoa</taxon>
        <taxon>Spiralia</taxon>
        <taxon>Gnathifera</taxon>
        <taxon>Rotifera</taxon>
        <taxon>Eurotatoria</taxon>
        <taxon>Bdelloidea</taxon>
        <taxon>Philodinida</taxon>
        <taxon>Philodinidae</taxon>
        <taxon>Didymodactylos</taxon>
    </lineage>
</organism>
<evidence type="ECO:0000313" key="10">
    <source>
        <dbReference type="EMBL" id="CAF4292049.1"/>
    </source>
</evidence>
<keyword evidence="2" id="KW-0436">Ligase</keyword>
<reference evidence="9" key="1">
    <citation type="submission" date="2021-02" db="EMBL/GenBank/DDBJ databases">
        <authorList>
            <person name="Nowell W R."/>
        </authorList>
    </citation>
    <scope>NUCLEOTIDE SEQUENCE</scope>
</reference>
<dbReference type="InterPro" id="IPR045851">
    <property type="entry name" value="AMP-bd_C_sf"/>
</dbReference>
<comment type="catalytic activity">
    <reaction evidence="5">
        <text>octanoate + ATP + CoA = octanoyl-CoA + AMP + diphosphate</text>
        <dbReference type="Rhea" id="RHEA:33631"/>
        <dbReference type="ChEBI" id="CHEBI:25646"/>
        <dbReference type="ChEBI" id="CHEBI:30616"/>
        <dbReference type="ChEBI" id="CHEBI:33019"/>
        <dbReference type="ChEBI" id="CHEBI:57287"/>
        <dbReference type="ChEBI" id="CHEBI:57386"/>
        <dbReference type="ChEBI" id="CHEBI:456215"/>
    </reaction>
</comment>
<dbReference type="EMBL" id="CAJOBC010082788">
    <property type="protein sequence ID" value="CAF4292049.1"/>
    <property type="molecule type" value="Genomic_DNA"/>
</dbReference>
<dbReference type="Pfam" id="PF13193">
    <property type="entry name" value="AMP-binding_C"/>
    <property type="match status" value="1"/>
</dbReference>
<dbReference type="OrthoDB" id="10253115at2759"/>
<feature type="domain" description="AMP-binding enzyme C-terminal" evidence="8">
    <location>
        <begin position="210"/>
        <end position="286"/>
    </location>
</feature>
<evidence type="ECO:0000259" key="7">
    <source>
        <dbReference type="Pfam" id="PF00501"/>
    </source>
</evidence>
<dbReference type="FunFam" id="3.30.300.30:FF:000008">
    <property type="entry name" value="2,3-dihydroxybenzoate-AMP ligase"/>
    <property type="match status" value="1"/>
</dbReference>
<dbReference type="Gene3D" id="3.30.300.30">
    <property type="match status" value="1"/>
</dbReference>
<dbReference type="InterPro" id="IPR000873">
    <property type="entry name" value="AMP-dep_synth/lig_dom"/>
</dbReference>
<accession>A0A815KTC5</accession>
<name>A0A815KTC5_9BILA</name>
<dbReference type="EMBL" id="CAJNOQ010017369">
    <property type="protein sequence ID" value="CAF1397948.1"/>
    <property type="molecule type" value="Genomic_DNA"/>
</dbReference>
<comment type="caution">
    <text evidence="9">The sequence shown here is derived from an EMBL/GenBank/DDBJ whole genome shotgun (WGS) entry which is preliminary data.</text>
</comment>
<dbReference type="SUPFAM" id="SSF56801">
    <property type="entry name" value="Acetyl-CoA synthetase-like"/>
    <property type="match status" value="1"/>
</dbReference>
<evidence type="ECO:0000256" key="4">
    <source>
        <dbReference type="ARBA" id="ARBA00039638"/>
    </source>
</evidence>
<keyword evidence="11" id="KW-1185">Reference proteome</keyword>